<protein>
    <submittedName>
        <fullName evidence="8">Polyprenyl synthetase family protein</fullName>
    </submittedName>
</protein>
<dbReference type="EMBL" id="CP097332">
    <property type="protein sequence ID" value="UQX86856.1"/>
    <property type="molecule type" value="Genomic_DNA"/>
</dbReference>
<dbReference type="CDD" id="cd00685">
    <property type="entry name" value="Trans_IPPS_HT"/>
    <property type="match status" value="1"/>
</dbReference>
<evidence type="ECO:0000256" key="5">
    <source>
        <dbReference type="ARBA" id="ARBA00022842"/>
    </source>
</evidence>
<evidence type="ECO:0000313" key="9">
    <source>
        <dbReference type="Proteomes" id="UP001056336"/>
    </source>
</evidence>
<dbReference type="Gene3D" id="1.10.600.10">
    <property type="entry name" value="Farnesyl Diphosphate Synthase"/>
    <property type="match status" value="1"/>
</dbReference>
<evidence type="ECO:0000256" key="3">
    <source>
        <dbReference type="ARBA" id="ARBA00022679"/>
    </source>
</evidence>
<keyword evidence="4" id="KW-0479">Metal-binding</keyword>
<keyword evidence="5" id="KW-0460">Magnesium</keyword>
<proteinExistence type="inferred from homology"/>
<dbReference type="SFLD" id="SFLDS00005">
    <property type="entry name" value="Isoprenoid_Synthase_Type_I"/>
    <property type="match status" value="1"/>
</dbReference>
<name>A0ABY4QUX8_9ACTN</name>
<evidence type="ECO:0000256" key="2">
    <source>
        <dbReference type="ARBA" id="ARBA00006706"/>
    </source>
</evidence>
<dbReference type="Proteomes" id="UP001056336">
    <property type="component" value="Chromosome"/>
</dbReference>
<dbReference type="PANTHER" id="PTHR12001:SF69">
    <property type="entry name" value="ALL TRANS-POLYPRENYL-DIPHOSPHATE SYNTHASE PDSS1"/>
    <property type="match status" value="1"/>
</dbReference>
<feature type="compositionally biased region" description="Polar residues" evidence="7">
    <location>
        <begin position="1"/>
        <end position="13"/>
    </location>
</feature>
<keyword evidence="3 6" id="KW-0808">Transferase</keyword>
<dbReference type="InterPro" id="IPR000092">
    <property type="entry name" value="Polyprenyl_synt"/>
</dbReference>
<evidence type="ECO:0000256" key="4">
    <source>
        <dbReference type="ARBA" id="ARBA00022723"/>
    </source>
</evidence>
<organism evidence="8 9">
    <name type="scientific">Jatrophihabitans telluris</name>
    <dbReference type="NCBI Taxonomy" id="2038343"/>
    <lineage>
        <taxon>Bacteria</taxon>
        <taxon>Bacillati</taxon>
        <taxon>Actinomycetota</taxon>
        <taxon>Actinomycetes</taxon>
        <taxon>Jatrophihabitantales</taxon>
        <taxon>Jatrophihabitantaceae</taxon>
        <taxon>Jatrophihabitans</taxon>
    </lineage>
</organism>
<evidence type="ECO:0000256" key="1">
    <source>
        <dbReference type="ARBA" id="ARBA00001946"/>
    </source>
</evidence>
<gene>
    <name evidence="8" type="ORF">M6D93_11110</name>
</gene>
<feature type="region of interest" description="Disordered" evidence="7">
    <location>
        <begin position="1"/>
        <end position="31"/>
    </location>
</feature>
<reference evidence="8" key="2">
    <citation type="submission" date="2022-05" db="EMBL/GenBank/DDBJ databases">
        <authorList>
            <person name="Kim J.-S."/>
            <person name="Lee K."/>
            <person name="Suh M."/>
            <person name="Eom M."/>
            <person name="Kim J.-S."/>
            <person name="Kim D.-S."/>
            <person name="Ko S.-H."/>
            <person name="Shin Y."/>
            <person name="Lee J.-S."/>
        </authorList>
    </citation>
    <scope>NUCLEOTIDE SEQUENCE</scope>
    <source>
        <strain evidence="8">N237</strain>
    </source>
</reference>
<keyword evidence="9" id="KW-1185">Reference proteome</keyword>
<sequence length="366" mass="37059">MTHEASISPSSGLTMRPWAGEHAHPSPPLRSLAPGSGVANLAGLSPAASSQLTASLDDALTRFAGPLIEPCARIVHSAGRRLRPSLVLKCGQAGPGTAGAPMLLAAAVELLHCATLVHDDVIDGATTRRGVATINAQEGTSTAIVCGDVLIAAAMGLAADVSTSAAAVMAQTLADLCAGQALEETLRFDVSATEQQVRRVASGKTGSLLRAACLLGAEVAGLEPEVTQVLGRYGTAFGVCLQIVDDVLDVASTPALLGKPVGADVSGGVMTELVVRTLRSRPELAGLLGSVAGSAAHSRALHVLRTSGAIGEMIEAARELAADAGAELADAAPEYPSLVAVASWAGRYVEAQLAEKLDPPQVERTA</sequence>
<dbReference type="RefSeq" id="WP_249769246.1">
    <property type="nucleotide sequence ID" value="NZ_CP097332.1"/>
</dbReference>
<dbReference type="PANTHER" id="PTHR12001">
    <property type="entry name" value="GERANYLGERANYL PYROPHOSPHATE SYNTHASE"/>
    <property type="match status" value="1"/>
</dbReference>
<dbReference type="PROSITE" id="PS00723">
    <property type="entry name" value="POLYPRENYL_SYNTHASE_1"/>
    <property type="match status" value="1"/>
</dbReference>
<evidence type="ECO:0000256" key="6">
    <source>
        <dbReference type="RuleBase" id="RU004466"/>
    </source>
</evidence>
<accession>A0ABY4QUX8</accession>
<comment type="cofactor">
    <cofactor evidence="1">
        <name>Mg(2+)</name>
        <dbReference type="ChEBI" id="CHEBI:18420"/>
    </cofactor>
</comment>
<dbReference type="SUPFAM" id="SSF48576">
    <property type="entry name" value="Terpenoid synthases"/>
    <property type="match status" value="1"/>
</dbReference>
<dbReference type="InterPro" id="IPR033749">
    <property type="entry name" value="Polyprenyl_synt_CS"/>
</dbReference>
<dbReference type="InterPro" id="IPR008949">
    <property type="entry name" value="Isoprenoid_synthase_dom_sf"/>
</dbReference>
<reference evidence="8" key="1">
    <citation type="journal article" date="2018" name="Int. J. Syst. Evol. Microbiol.">
        <title>Jatrophihabitans telluris sp. nov., isolated from sediment soil of lava forest wetlands and the emended description of the genus Jatrophihabitans.</title>
        <authorList>
            <person name="Lee K.C."/>
            <person name="Suh M.K."/>
            <person name="Eom M.K."/>
            <person name="Kim K.K."/>
            <person name="Kim J.S."/>
            <person name="Kim D.S."/>
            <person name="Ko S.H."/>
            <person name="Shin Y.K."/>
            <person name="Lee J.S."/>
        </authorList>
    </citation>
    <scope>NUCLEOTIDE SEQUENCE</scope>
    <source>
        <strain evidence="8">N237</strain>
    </source>
</reference>
<dbReference type="Pfam" id="PF00348">
    <property type="entry name" value="polyprenyl_synt"/>
    <property type="match status" value="1"/>
</dbReference>
<dbReference type="PROSITE" id="PS00444">
    <property type="entry name" value="POLYPRENYL_SYNTHASE_2"/>
    <property type="match status" value="1"/>
</dbReference>
<comment type="similarity">
    <text evidence="2 6">Belongs to the FPP/GGPP synthase family.</text>
</comment>
<evidence type="ECO:0000256" key="7">
    <source>
        <dbReference type="SAM" id="MobiDB-lite"/>
    </source>
</evidence>
<evidence type="ECO:0000313" key="8">
    <source>
        <dbReference type="EMBL" id="UQX86856.1"/>
    </source>
</evidence>